<accession>A0A915DI40</accession>
<dbReference type="AlphaFoldDB" id="A0A915DI40"/>
<dbReference type="InterPro" id="IPR001128">
    <property type="entry name" value="Cyt_P450"/>
</dbReference>
<dbReference type="Gene3D" id="1.10.630.10">
    <property type="entry name" value="Cytochrome P450"/>
    <property type="match status" value="1"/>
</dbReference>
<evidence type="ECO:0000256" key="3">
    <source>
        <dbReference type="ARBA" id="ARBA00022617"/>
    </source>
</evidence>
<feature type="transmembrane region" description="Helical" evidence="8">
    <location>
        <begin position="6"/>
        <end position="23"/>
    </location>
</feature>
<reference evidence="10" key="1">
    <citation type="submission" date="2022-11" db="UniProtKB">
        <authorList>
            <consortium name="WormBaseParasite"/>
        </authorList>
    </citation>
    <scope>IDENTIFICATION</scope>
</reference>
<dbReference type="GO" id="GO:0005506">
    <property type="term" value="F:iron ion binding"/>
    <property type="evidence" value="ECO:0007669"/>
    <property type="project" value="InterPro"/>
</dbReference>
<evidence type="ECO:0000313" key="9">
    <source>
        <dbReference type="Proteomes" id="UP000887574"/>
    </source>
</evidence>
<keyword evidence="5" id="KW-0560">Oxidoreductase</keyword>
<dbReference type="InterPro" id="IPR002402">
    <property type="entry name" value="Cyt_P450_E_grp-II"/>
</dbReference>
<dbReference type="InterPro" id="IPR050196">
    <property type="entry name" value="Cytochrome_P450_Monoox"/>
</dbReference>
<dbReference type="GO" id="GO:0016705">
    <property type="term" value="F:oxidoreductase activity, acting on paired donors, with incorporation or reduction of molecular oxygen"/>
    <property type="evidence" value="ECO:0007669"/>
    <property type="project" value="InterPro"/>
</dbReference>
<dbReference type="PRINTS" id="PR00464">
    <property type="entry name" value="EP450II"/>
</dbReference>
<keyword evidence="8" id="KW-1133">Transmembrane helix</keyword>
<dbReference type="Pfam" id="PF00067">
    <property type="entry name" value="p450"/>
    <property type="match status" value="1"/>
</dbReference>
<keyword evidence="9" id="KW-1185">Reference proteome</keyword>
<dbReference type="SUPFAM" id="SSF48264">
    <property type="entry name" value="Cytochrome P450"/>
    <property type="match status" value="1"/>
</dbReference>
<keyword evidence="7" id="KW-0503">Monooxygenase</keyword>
<name>A0A915DI40_9BILA</name>
<keyword evidence="6" id="KW-0408">Iron</keyword>
<dbReference type="PANTHER" id="PTHR24291:SF146">
    <property type="entry name" value="CYTOCHROME P450"/>
    <property type="match status" value="1"/>
</dbReference>
<organism evidence="9 10">
    <name type="scientific">Ditylenchus dipsaci</name>
    <dbReference type="NCBI Taxonomy" id="166011"/>
    <lineage>
        <taxon>Eukaryota</taxon>
        <taxon>Metazoa</taxon>
        <taxon>Ecdysozoa</taxon>
        <taxon>Nematoda</taxon>
        <taxon>Chromadorea</taxon>
        <taxon>Rhabditida</taxon>
        <taxon>Tylenchina</taxon>
        <taxon>Tylenchomorpha</taxon>
        <taxon>Sphaerularioidea</taxon>
        <taxon>Anguinidae</taxon>
        <taxon>Anguininae</taxon>
        <taxon>Ditylenchus</taxon>
    </lineage>
</organism>
<evidence type="ECO:0000256" key="2">
    <source>
        <dbReference type="ARBA" id="ARBA00010617"/>
    </source>
</evidence>
<evidence type="ECO:0000256" key="5">
    <source>
        <dbReference type="ARBA" id="ARBA00023002"/>
    </source>
</evidence>
<evidence type="ECO:0000256" key="8">
    <source>
        <dbReference type="SAM" id="Phobius"/>
    </source>
</evidence>
<protein>
    <submittedName>
        <fullName evidence="10">Cytochrome P450</fullName>
    </submittedName>
</protein>
<proteinExistence type="inferred from homology"/>
<dbReference type="GO" id="GO:0020037">
    <property type="term" value="F:heme binding"/>
    <property type="evidence" value="ECO:0007669"/>
    <property type="project" value="InterPro"/>
</dbReference>
<evidence type="ECO:0000256" key="7">
    <source>
        <dbReference type="ARBA" id="ARBA00023033"/>
    </source>
</evidence>
<dbReference type="Proteomes" id="UP000887574">
    <property type="component" value="Unplaced"/>
</dbReference>
<dbReference type="WBParaSite" id="jg19493">
    <property type="protein sequence ID" value="jg19493"/>
    <property type="gene ID" value="jg19493"/>
</dbReference>
<keyword evidence="8" id="KW-0812">Transmembrane</keyword>
<evidence type="ECO:0000256" key="1">
    <source>
        <dbReference type="ARBA" id="ARBA00001971"/>
    </source>
</evidence>
<dbReference type="InterPro" id="IPR036396">
    <property type="entry name" value="Cyt_P450_sf"/>
</dbReference>
<dbReference type="GO" id="GO:0004497">
    <property type="term" value="F:monooxygenase activity"/>
    <property type="evidence" value="ECO:0007669"/>
    <property type="project" value="UniProtKB-KW"/>
</dbReference>
<sequence length="302" mass="35367">MNPFLWLVFTIVLFTILFWRKIFLAIKERQRFVELVNKVPGPATVPILGNALDFSQDGEKITYQMEQYFRTYTEDINSPGIMRLWIGPQPLLFIYKPETAKVILESQILISKPQEYGFLEDWLGTGLLTSTGGKWHTRRKMLTPTFHFSILGSFVQTFNRQASVLVENLDKCAEHGYPFDFYKLIKALALDVICEAAMGVSMDTQRDKNLDYVHSVRHMSELSWIRMRSPWLWPNLTWYLSGKGFAFDKSLAQVKTFTMKVISDRKNELKRIKETSKKAKTDDNKRDWLFWTSCWKCKKKTS</sequence>
<comment type="cofactor">
    <cofactor evidence="1">
        <name>heme</name>
        <dbReference type="ChEBI" id="CHEBI:30413"/>
    </cofactor>
</comment>
<evidence type="ECO:0000313" key="10">
    <source>
        <dbReference type="WBParaSite" id="jg19493"/>
    </source>
</evidence>
<evidence type="ECO:0000256" key="4">
    <source>
        <dbReference type="ARBA" id="ARBA00022723"/>
    </source>
</evidence>
<keyword evidence="4" id="KW-0479">Metal-binding</keyword>
<evidence type="ECO:0000256" key="6">
    <source>
        <dbReference type="ARBA" id="ARBA00023004"/>
    </source>
</evidence>
<keyword evidence="3" id="KW-0349">Heme</keyword>
<comment type="similarity">
    <text evidence="2">Belongs to the cytochrome P450 family.</text>
</comment>
<dbReference type="PANTHER" id="PTHR24291">
    <property type="entry name" value="CYTOCHROME P450 FAMILY 4"/>
    <property type="match status" value="1"/>
</dbReference>
<keyword evidence="8" id="KW-0472">Membrane</keyword>